<evidence type="ECO:0000313" key="1">
    <source>
        <dbReference type="EMBL" id="ORM75240.1"/>
    </source>
</evidence>
<name>A0A1X1DFC8_9GAMM</name>
<dbReference type="EMBL" id="MLFS01000001">
    <property type="protein sequence ID" value="ORM75240.1"/>
    <property type="molecule type" value="Genomic_DNA"/>
</dbReference>
<organism evidence="1 2">
    <name type="scientific">Pantoea wallisii</name>
    <dbReference type="NCBI Taxonomy" id="1076551"/>
    <lineage>
        <taxon>Bacteria</taxon>
        <taxon>Pseudomonadati</taxon>
        <taxon>Pseudomonadota</taxon>
        <taxon>Gammaproteobacteria</taxon>
        <taxon>Enterobacterales</taxon>
        <taxon>Erwiniaceae</taxon>
        <taxon>Pantoea</taxon>
    </lineage>
</organism>
<dbReference type="Proteomes" id="UP000193104">
    <property type="component" value="Unassembled WGS sequence"/>
</dbReference>
<evidence type="ECO:0000313" key="2">
    <source>
        <dbReference type="Proteomes" id="UP000193104"/>
    </source>
</evidence>
<reference evidence="1 2" key="1">
    <citation type="journal article" date="2017" name="Antonie Van Leeuwenhoek">
        <title>Phylogenomic resolution of the bacterial genus Pantoea and its relationship with Erwinia and Tatumella.</title>
        <authorList>
            <person name="Palmer M."/>
            <person name="Steenkamp E.T."/>
            <person name="Coetzee M.P."/>
            <person name="Chan W.Y."/>
            <person name="van Zyl E."/>
            <person name="De Maayer P."/>
            <person name="Coutinho T.A."/>
            <person name="Blom J."/>
            <person name="Smits T.H."/>
            <person name="Duffy B."/>
            <person name="Venter S.N."/>
        </authorList>
    </citation>
    <scope>NUCLEOTIDE SEQUENCE [LARGE SCALE GENOMIC DNA]</scope>
    <source>
        <strain evidence="1 2">LMG 26277</strain>
    </source>
</reference>
<dbReference type="RefSeq" id="WP_167377130.1">
    <property type="nucleotide sequence ID" value="NZ_MLFS01000001.1"/>
</dbReference>
<sequence>MNKQTLAWGLLLAATGVQGAEVGVKGGSHYAAAAINSEQRAAGVQYGVEYSRGNSARYLAEATLGYGFRLGALHIAPRLGLFRTDLSPSEGTGEGINGGIRLMAPVPLARSTWLYIDYSLSPDATSHHLHSLHQLETGVSLQPARWLTLRSGYRYIASDGNYGWQDRALADGLFFGAAWRF</sequence>
<gene>
    <name evidence="1" type="ORF">HA48_00500</name>
</gene>
<dbReference type="Pfam" id="PF07437">
    <property type="entry name" value="YfaZ"/>
    <property type="match status" value="1"/>
</dbReference>
<dbReference type="STRING" id="1076551.HA48_00500"/>
<protein>
    <recommendedName>
        <fullName evidence="3">Porin</fullName>
    </recommendedName>
</protein>
<accession>A0A1X1DFC8</accession>
<dbReference type="InterPro" id="IPR009998">
    <property type="entry name" value="YfaZ"/>
</dbReference>
<proteinExistence type="predicted"/>
<evidence type="ECO:0008006" key="3">
    <source>
        <dbReference type="Google" id="ProtNLM"/>
    </source>
</evidence>
<dbReference type="AlphaFoldDB" id="A0A1X1DFC8"/>
<keyword evidence="2" id="KW-1185">Reference proteome</keyword>
<comment type="caution">
    <text evidence="1">The sequence shown here is derived from an EMBL/GenBank/DDBJ whole genome shotgun (WGS) entry which is preliminary data.</text>
</comment>